<keyword evidence="2 8" id="KW-0963">Cytoplasm</keyword>
<dbReference type="NCBIfam" id="TIGR02433">
    <property type="entry name" value="lysidine_TilS_C"/>
    <property type="match status" value="1"/>
</dbReference>
<keyword evidence="4 8" id="KW-0819">tRNA processing</keyword>
<evidence type="ECO:0000256" key="3">
    <source>
        <dbReference type="ARBA" id="ARBA00022598"/>
    </source>
</evidence>
<dbReference type="EMBL" id="MBUA01000031">
    <property type="protein sequence ID" value="MBC6493132.1"/>
    <property type="molecule type" value="Genomic_DNA"/>
</dbReference>
<dbReference type="InterPro" id="IPR012795">
    <property type="entry name" value="tRNA_Ile_lys_synt_N"/>
</dbReference>
<evidence type="ECO:0000256" key="2">
    <source>
        <dbReference type="ARBA" id="ARBA00022490"/>
    </source>
</evidence>
<comment type="catalytic activity">
    <reaction evidence="7 8">
        <text>cytidine(34) in tRNA(Ile2) + L-lysine + ATP = lysidine(34) in tRNA(Ile2) + AMP + diphosphate + H(+)</text>
        <dbReference type="Rhea" id="RHEA:43744"/>
        <dbReference type="Rhea" id="RHEA-COMP:10625"/>
        <dbReference type="Rhea" id="RHEA-COMP:10670"/>
        <dbReference type="ChEBI" id="CHEBI:15378"/>
        <dbReference type="ChEBI" id="CHEBI:30616"/>
        <dbReference type="ChEBI" id="CHEBI:32551"/>
        <dbReference type="ChEBI" id="CHEBI:33019"/>
        <dbReference type="ChEBI" id="CHEBI:82748"/>
        <dbReference type="ChEBI" id="CHEBI:83665"/>
        <dbReference type="ChEBI" id="CHEBI:456215"/>
        <dbReference type="EC" id="6.3.4.19"/>
    </reaction>
</comment>
<dbReference type="HAMAP" id="MF_01161">
    <property type="entry name" value="tRNA_Ile_lys_synt"/>
    <property type="match status" value="1"/>
</dbReference>
<dbReference type="SUPFAM" id="SSF52402">
    <property type="entry name" value="Adenine nucleotide alpha hydrolases-like"/>
    <property type="match status" value="1"/>
</dbReference>
<keyword evidence="5 8" id="KW-0547">Nucleotide-binding</keyword>
<protein>
    <recommendedName>
        <fullName evidence="8">tRNA(Ile)-lysidine synthase</fullName>
        <ecNumber evidence="8">6.3.4.19</ecNumber>
    </recommendedName>
    <alternativeName>
        <fullName evidence="8">tRNA(Ile)-2-lysyl-cytidine synthase</fullName>
    </alternativeName>
    <alternativeName>
        <fullName evidence="8">tRNA(Ile)-lysidine synthetase</fullName>
    </alternativeName>
</protein>
<dbReference type="SUPFAM" id="SSF56037">
    <property type="entry name" value="PheT/TilS domain"/>
    <property type="match status" value="1"/>
</dbReference>
<dbReference type="Gene3D" id="3.40.50.620">
    <property type="entry name" value="HUPs"/>
    <property type="match status" value="1"/>
</dbReference>
<dbReference type="RefSeq" id="WP_187258451.1">
    <property type="nucleotide sequence ID" value="NZ_JBHULF010000006.1"/>
</dbReference>
<dbReference type="EC" id="6.3.4.19" evidence="8"/>
<dbReference type="InterPro" id="IPR011063">
    <property type="entry name" value="TilS/TtcA_N"/>
</dbReference>
<evidence type="ECO:0000313" key="11">
    <source>
        <dbReference type="Proteomes" id="UP000765802"/>
    </source>
</evidence>
<dbReference type="NCBIfam" id="TIGR02432">
    <property type="entry name" value="lysidine_TilS_N"/>
    <property type="match status" value="1"/>
</dbReference>
<dbReference type="InterPro" id="IPR012094">
    <property type="entry name" value="tRNA_Ile_lys_synt"/>
</dbReference>
<evidence type="ECO:0000313" key="10">
    <source>
        <dbReference type="EMBL" id="MBC6493132.1"/>
    </source>
</evidence>
<evidence type="ECO:0000256" key="1">
    <source>
        <dbReference type="ARBA" id="ARBA00004496"/>
    </source>
</evidence>
<feature type="domain" description="Lysidine-tRNA(Ile) synthetase C-terminal" evidence="9">
    <location>
        <begin position="380"/>
        <end position="452"/>
    </location>
</feature>
<dbReference type="InterPro" id="IPR012796">
    <property type="entry name" value="Lysidine-tRNA-synth_C"/>
</dbReference>
<proteinExistence type="inferred from homology"/>
<evidence type="ECO:0000259" key="9">
    <source>
        <dbReference type="SMART" id="SM00977"/>
    </source>
</evidence>
<evidence type="ECO:0000256" key="6">
    <source>
        <dbReference type="ARBA" id="ARBA00022840"/>
    </source>
</evidence>
<keyword evidence="3 8" id="KW-0436">Ligase</keyword>
<dbReference type="Proteomes" id="UP000765802">
    <property type="component" value="Unassembled WGS sequence"/>
</dbReference>
<comment type="domain">
    <text evidence="8">The N-terminal region contains the highly conserved SGGXDS motif, predicted to be a P-loop motif involved in ATP binding.</text>
</comment>
<evidence type="ECO:0000256" key="4">
    <source>
        <dbReference type="ARBA" id="ARBA00022694"/>
    </source>
</evidence>
<comment type="function">
    <text evidence="8">Ligates lysine onto the cytidine present at position 34 of the AUA codon-specific tRNA(Ile) that contains the anticodon CAU, in an ATP-dependent manner. Cytidine is converted to lysidine, thus changing the amino acid specificity of the tRNA from methionine to isoleucine.</text>
</comment>
<evidence type="ECO:0000256" key="7">
    <source>
        <dbReference type="ARBA" id="ARBA00048539"/>
    </source>
</evidence>
<dbReference type="Pfam" id="PF01171">
    <property type="entry name" value="ATP_bind_3"/>
    <property type="match status" value="1"/>
</dbReference>
<dbReference type="CDD" id="cd01992">
    <property type="entry name" value="TilS_N"/>
    <property type="match status" value="1"/>
</dbReference>
<dbReference type="InterPro" id="IPR014729">
    <property type="entry name" value="Rossmann-like_a/b/a_fold"/>
</dbReference>
<reference evidence="10 11" key="1">
    <citation type="submission" date="2016-07" db="EMBL/GenBank/DDBJ databases">
        <title>Genome analysis of Flavihumibacter stibioxidans YS-17.</title>
        <authorList>
            <person name="Shi K."/>
            <person name="Han Y."/>
            <person name="Wang G."/>
        </authorList>
    </citation>
    <scope>NUCLEOTIDE SEQUENCE [LARGE SCALE GENOMIC DNA]</scope>
    <source>
        <strain evidence="10 11">YS-17</strain>
    </source>
</reference>
<dbReference type="PANTHER" id="PTHR43033:SF1">
    <property type="entry name" value="TRNA(ILE)-LYSIDINE SYNTHASE-RELATED"/>
    <property type="match status" value="1"/>
</dbReference>
<gene>
    <name evidence="8" type="primary">tilS</name>
    <name evidence="10" type="ORF">BC349_18920</name>
</gene>
<organism evidence="10 11">
    <name type="scientific">Flavihumibacter stibioxidans</name>
    <dbReference type="NCBI Taxonomy" id="1834163"/>
    <lineage>
        <taxon>Bacteria</taxon>
        <taxon>Pseudomonadati</taxon>
        <taxon>Bacteroidota</taxon>
        <taxon>Chitinophagia</taxon>
        <taxon>Chitinophagales</taxon>
        <taxon>Chitinophagaceae</taxon>
        <taxon>Flavihumibacter</taxon>
    </lineage>
</organism>
<dbReference type="Pfam" id="PF11734">
    <property type="entry name" value="TilS_C"/>
    <property type="match status" value="1"/>
</dbReference>
<sequence>MHPLNRAFAHFVKQEKLFTRSQRLLVAVSGGLDSVVLCHLLKMGGFDFEIAHVNFQLRGDESERDAAFVIELANQMGVPFHITRQDTMAYAASNKCSVQVAARQLRYQWFEELIRSSGDTAKPLECLLTAHHANDNAETVLLNLFRGTGLQGMRGILPVRDKIRRPLLFAAREDLLDFAVKEKIIWVEDSSNISEKYARNFIRLSVIPLVQQQYPSLVGTLNDTAYHFRQVQSFYDHSMATVLRKLIVRKGNEQMVPIGRLRQLPGTEAVLFSWLNPFGFSSEQTRACLALLDSQTGHYIDGSGTNLESISFRLLKDRNWLVLSPLESQDNGIMLLEKDQGQLSLAGGRLEWETIPYTGQSIPADKNTAFLDAADIVYPLLLRKWKQGDYFYPMGMRKKKKLARFFIDARISRVEKERIRILESARKIIWLVGQRIDDRFKITPGTKTVLVMRFHETGV</sequence>
<dbReference type="SMART" id="SM00977">
    <property type="entry name" value="TilS_C"/>
    <property type="match status" value="1"/>
</dbReference>
<evidence type="ECO:0000256" key="5">
    <source>
        <dbReference type="ARBA" id="ARBA00022741"/>
    </source>
</evidence>
<accession>A0ABR7MDU9</accession>
<feature type="binding site" evidence="8">
    <location>
        <begin position="29"/>
        <end position="34"/>
    </location>
    <ligand>
        <name>ATP</name>
        <dbReference type="ChEBI" id="CHEBI:30616"/>
    </ligand>
</feature>
<keyword evidence="11" id="KW-1185">Reference proteome</keyword>
<comment type="caution">
    <text evidence="10">The sequence shown here is derived from an EMBL/GenBank/DDBJ whole genome shotgun (WGS) entry which is preliminary data.</text>
</comment>
<keyword evidence="6 8" id="KW-0067">ATP-binding</keyword>
<name>A0ABR7MDU9_9BACT</name>
<evidence type="ECO:0000256" key="8">
    <source>
        <dbReference type="HAMAP-Rule" id="MF_01161"/>
    </source>
</evidence>
<comment type="similarity">
    <text evidence="8">Belongs to the tRNA(Ile)-lysidine synthase family.</text>
</comment>
<comment type="subcellular location">
    <subcellularLocation>
        <location evidence="1 8">Cytoplasm</location>
    </subcellularLocation>
</comment>
<dbReference type="PANTHER" id="PTHR43033">
    <property type="entry name" value="TRNA(ILE)-LYSIDINE SYNTHASE-RELATED"/>
    <property type="match status" value="1"/>
</dbReference>